<dbReference type="InterPro" id="IPR002347">
    <property type="entry name" value="SDR_fam"/>
</dbReference>
<dbReference type="PANTHER" id="PTHR24320:SF148">
    <property type="entry name" value="NAD(P)-BINDING ROSSMANN-FOLD SUPERFAMILY PROTEIN"/>
    <property type="match status" value="1"/>
</dbReference>
<dbReference type="NCBIfam" id="NF004846">
    <property type="entry name" value="PRK06197.1"/>
    <property type="match status" value="1"/>
</dbReference>
<dbReference type="SUPFAM" id="SSF51735">
    <property type="entry name" value="NAD(P)-binding Rossmann-fold domains"/>
    <property type="match status" value="1"/>
</dbReference>
<comment type="caution">
    <text evidence="3">The sequence shown here is derived from an EMBL/GenBank/DDBJ whole genome shotgun (WGS) entry which is preliminary data.</text>
</comment>
<sequence length="311" mass="34509">MATIHWNDGDIPSQKNKLVIITGANSGIGLESSRVMAAKGAKVIMAVRNLDKGEAAATLIKINNPHADLDVMELDLADFASIKKFSANFHKKYNQLDILINNAGVMAPKKREITKQGFEVQFGANHLGHFLLTGLLVDILNKTPNSRIAVQSSLVHKQKTYGGADIFFDDLNWENSYNKDYAYGQSKLANLLFAYELDRRLKSVNSKVIVTAAHPGYTNTNLQKNYGFFVSVLMNNLFAMNVQQGSLQILRAATDPHLKGGEFIGPTKMGELKGYPEVVKSSEKSYDKKLSEKLWDISEKLTGFVYQFNNG</sequence>
<proteinExistence type="inferred from homology"/>
<dbReference type="Proteomes" id="UP001225933">
    <property type="component" value="Unassembled WGS sequence"/>
</dbReference>
<organism evidence="3 4">
    <name type="scientific">Chryseobacterium gambrini</name>
    <dbReference type="NCBI Taxonomy" id="373672"/>
    <lineage>
        <taxon>Bacteria</taxon>
        <taxon>Pseudomonadati</taxon>
        <taxon>Bacteroidota</taxon>
        <taxon>Flavobacteriia</taxon>
        <taxon>Flavobacteriales</taxon>
        <taxon>Weeksellaceae</taxon>
        <taxon>Chryseobacterium group</taxon>
        <taxon>Chryseobacterium</taxon>
    </lineage>
</organism>
<dbReference type="Pfam" id="PF00106">
    <property type="entry name" value="adh_short"/>
    <property type="match status" value="1"/>
</dbReference>
<dbReference type="AlphaFoldDB" id="A0AAJ1R3R5"/>
<dbReference type="PRINTS" id="PR00081">
    <property type="entry name" value="GDHRDH"/>
</dbReference>
<accession>A0AAJ1R3R5</accession>
<dbReference type="Gene3D" id="3.40.50.720">
    <property type="entry name" value="NAD(P)-binding Rossmann-like Domain"/>
    <property type="match status" value="1"/>
</dbReference>
<dbReference type="CDD" id="cd05327">
    <property type="entry name" value="retinol-DH_like_SDR_c_like"/>
    <property type="match status" value="1"/>
</dbReference>
<evidence type="ECO:0000313" key="3">
    <source>
        <dbReference type="EMBL" id="MDN4011802.1"/>
    </source>
</evidence>
<dbReference type="EMBL" id="JAUHGV010000004">
    <property type="protein sequence ID" value="MDN4011802.1"/>
    <property type="molecule type" value="Genomic_DNA"/>
</dbReference>
<comment type="similarity">
    <text evidence="1">Belongs to the short-chain dehydrogenases/reductases (SDR) family.</text>
</comment>
<gene>
    <name evidence="3" type="ORF">QX233_04950</name>
</gene>
<dbReference type="RefSeq" id="WP_214591038.1">
    <property type="nucleotide sequence ID" value="NZ_JAUHGV010000004.1"/>
</dbReference>
<dbReference type="GO" id="GO:0016491">
    <property type="term" value="F:oxidoreductase activity"/>
    <property type="evidence" value="ECO:0007669"/>
    <property type="project" value="UniProtKB-KW"/>
</dbReference>
<dbReference type="PANTHER" id="PTHR24320">
    <property type="entry name" value="RETINOL DEHYDROGENASE"/>
    <property type="match status" value="1"/>
</dbReference>
<keyword evidence="2" id="KW-0560">Oxidoreductase</keyword>
<reference evidence="3" key="1">
    <citation type="submission" date="2023-06" db="EMBL/GenBank/DDBJ databases">
        <title>Two Chryseobacterium gambrini strains from China.</title>
        <authorList>
            <person name="Zeng J."/>
            <person name="Wu Y."/>
        </authorList>
    </citation>
    <scope>NUCLEOTIDE SEQUENCE</scope>
    <source>
        <strain evidence="3">SQ219</strain>
    </source>
</reference>
<evidence type="ECO:0000256" key="1">
    <source>
        <dbReference type="ARBA" id="ARBA00006484"/>
    </source>
</evidence>
<protein>
    <submittedName>
        <fullName evidence="3">Oxidoreductase</fullName>
    </submittedName>
</protein>
<evidence type="ECO:0000256" key="2">
    <source>
        <dbReference type="ARBA" id="ARBA00023002"/>
    </source>
</evidence>
<dbReference type="InterPro" id="IPR036291">
    <property type="entry name" value="NAD(P)-bd_dom_sf"/>
</dbReference>
<name>A0AAJ1R3R5_9FLAO</name>
<evidence type="ECO:0000313" key="4">
    <source>
        <dbReference type="Proteomes" id="UP001225933"/>
    </source>
</evidence>